<feature type="region of interest" description="Disordered" evidence="5">
    <location>
        <begin position="703"/>
        <end position="754"/>
    </location>
</feature>
<dbReference type="PANTHER" id="PTHR47663">
    <property type="entry name" value="XYLANOLYTIC TRANSCRIPTIONAL ACTIVATOR XLNR-RELATED"/>
    <property type="match status" value="1"/>
</dbReference>
<dbReference type="PANTHER" id="PTHR47663:SF1">
    <property type="entry name" value="XYLANOLYTIC TRANSCRIPTIONAL ACTIVATOR XLNR-RELATED"/>
    <property type="match status" value="1"/>
</dbReference>
<dbReference type="RefSeq" id="XP_049178284.1">
    <property type="nucleotide sequence ID" value="XM_049326088.1"/>
</dbReference>
<feature type="region of interest" description="Disordered" evidence="5">
    <location>
        <begin position="802"/>
        <end position="826"/>
    </location>
</feature>
<dbReference type="InterPro" id="IPR051439">
    <property type="entry name" value="XlnR/Xlr1"/>
</dbReference>
<dbReference type="GeneID" id="73382244"/>
<proteinExistence type="predicted"/>
<feature type="region of interest" description="Disordered" evidence="5">
    <location>
        <begin position="898"/>
        <end position="928"/>
    </location>
</feature>
<evidence type="ECO:0000313" key="8">
    <source>
        <dbReference type="Proteomes" id="UP001202479"/>
    </source>
</evidence>
<feature type="region of interest" description="Disordered" evidence="5">
    <location>
        <begin position="142"/>
        <end position="176"/>
    </location>
</feature>
<evidence type="ECO:0000313" key="7">
    <source>
        <dbReference type="EMBL" id="KAI3402537.2"/>
    </source>
</evidence>
<dbReference type="AlphaFoldDB" id="A0AAI9ST03"/>
<evidence type="ECO:0000259" key="6">
    <source>
        <dbReference type="PROSITE" id="PS50048"/>
    </source>
</evidence>
<keyword evidence="8" id="KW-1185">Reference proteome</keyword>
<reference evidence="7" key="1">
    <citation type="journal article" date="2022" name="DNA Res.">
        <title>Genome analysis of five recently described species of the CUG-Ser clade uncovers Candida theae as a new hybrid lineage with pathogenic potential in the Candida parapsilosis species complex.</title>
        <authorList>
            <person name="Mixao V."/>
            <person name="Del Olmo V."/>
            <person name="Hegedusova E."/>
            <person name="Saus E."/>
            <person name="Pryszcz L."/>
            <person name="Cillingova A."/>
            <person name="Nosek J."/>
            <person name="Gabaldon T."/>
        </authorList>
    </citation>
    <scope>NUCLEOTIDE SEQUENCE</scope>
    <source>
        <strain evidence="7">CBS 10844</strain>
    </source>
</reference>
<feature type="compositionally biased region" description="Polar residues" evidence="5">
    <location>
        <begin position="142"/>
        <end position="160"/>
    </location>
</feature>
<feature type="compositionally biased region" description="Acidic residues" evidence="5">
    <location>
        <begin position="807"/>
        <end position="826"/>
    </location>
</feature>
<dbReference type="PROSITE" id="PS50048">
    <property type="entry name" value="ZN2_CY6_FUNGAL_2"/>
    <property type="match status" value="1"/>
</dbReference>
<dbReference type="PROSITE" id="PS00463">
    <property type="entry name" value="ZN2_CY6_FUNGAL_1"/>
    <property type="match status" value="1"/>
</dbReference>
<sequence length="970" mass="110035">MQAPDQGQQLQKFTAVNVYNFLHDEEQQQQQQQQHNQHNHHQQDNTKQPIPKLTNKHTTLKHLNPKRKKRVITSRACDACAIRKVKCDPNTPCTHCVTNGLSCTRNRERKKSGPKTLTKKTLDSINNLSEVIDFNAQQHNAGNTFTSMSRPMSRTYTSPSPGLIEDDSNHTSSNGYVSTTSIAQSQSQISATTSINSTNHHLHSGDATDIHSNAAALPGFQQRLPLPSATSVDDYLVTPYHLIENIKLIGDEPAIYELVRPLTVHSIVANHQKLVDFLLANYPNTSTPSGNSHFQEINLIAHHEDSLYISTLLIILTLNQIVAEILIKLKKQKFKDFLRYPKKFLMFRPFKNFKNLCHFKVLEIITLIEKNFIVPPIIPRRRATTLNGDNTNLSTHWNQYQVYYNLSLSNMHLCNYYHILNLTNTLNPTSSMENSYGNEAQEHQKIIYLHRAITFFQLINLREDDSLVPFRELYDLLYSSERYYIVYSSFNYNINIIRNNDIVLRLKSGKFEGLGYLHFLMRIVDDYNMIDVLCRKSNFNAVIDFDKPQTGYYQLKATIFSLQPTESLHELLRDILLFKILLIKPLDFEQSKIEIINIVNSLCNSLERADSDVFKVQLSNYQLLQPLLHVLKIFLEIKQVEVRLHIPINFQDQELLIRYSELLVLHFPFFNNINKLIRAHKILNSLFLILSDAKKDENMLQDISQQSNTPIQAQQSQTDNAPPTTINNDNDDNNDNNTSMVPPLHTGITPTHDQFPSFTNLSRIQSQQRIASQINISELLRVFDDSKLESSEKGVVHPVATLQYKADDEEEDGEEDGEEDEKEQEQEFFSIVPKHEHGHKFANTRMPQNNEHTPSPASQTINYHKNPNLSISESTKSFLSLLNAATFAETSQQFEVSGTGTGIDTSTGTGTGTGAGAGAGTGAGTDTDNTATNDTNLFTSSAIAVSAGRNNMTNPSFLNLFQFNNTPSNS</sequence>
<dbReference type="CDD" id="cd00067">
    <property type="entry name" value="GAL4"/>
    <property type="match status" value="1"/>
</dbReference>
<keyword evidence="3" id="KW-0238">DNA-binding</keyword>
<feature type="compositionally biased region" description="Polar residues" evidence="5">
    <location>
        <begin position="703"/>
        <end position="726"/>
    </location>
</feature>
<keyword evidence="1" id="KW-0862">Zinc</keyword>
<evidence type="ECO:0000256" key="3">
    <source>
        <dbReference type="ARBA" id="ARBA00023125"/>
    </source>
</evidence>
<dbReference type="SMART" id="SM00066">
    <property type="entry name" value="GAL4"/>
    <property type="match status" value="1"/>
</dbReference>
<dbReference type="InterPro" id="IPR036864">
    <property type="entry name" value="Zn2-C6_fun-type_DNA-bd_sf"/>
</dbReference>
<dbReference type="InterPro" id="IPR001138">
    <property type="entry name" value="Zn2Cys6_DnaBD"/>
</dbReference>
<keyword evidence="4" id="KW-0804">Transcription</keyword>
<protein>
    <recommendedName>
        <fullName evidence="6">Zn(2)-C6 fungal-type domain-containing protein</fullName>
    </recommendedName>
</protein>
<dbReference type="GO" id="GO:0003677">
    <property type="term" value="F:DNA binding"/>
    <property type="evidence" value="ECO:0007669"/>
    <property type="project" value="UniProtKB-KW"/>
</dbReference>
<dbReference type="Gene3D" id="4.10.240.10">
    <property type="entry name" value="Zn(2)-C6 fungal-type DNA-binding domain"/>
    <property type="match status" value="1"/>
</dbReference>
<feature type="compositionally biased region" description="Gly residues" evidence="5">
    <location>
        <begin position="909"/>
        <end position="923"/>
    </location>
</feature>
<organism evidence="7 8">
    <name type="scientific">Candida oxycetoniae</name>
    <dbReference type="NCBI Taxonomy" id="497107"/>
    <lineage>
        <taxon>Eukaryota</taxon>
        <taxon>Fungi</taxon>
        <taxon>Dikarya</taxon>
        <taxon>Ascomycota</taxon>
        <taxon>Saccharomycotina</taxon>
        <taxon>Pichiomycetes</taxon>
        <taxon>Debaryomycetaceae</taxon>
        <taxon>Candida/Lodderomyces clade</taxon>
        <taxon>Candida</taxon>
    </lineage>
</organism>
<feature type="region of interest" description="Disordered" evidence="5">
    <location>
        <begin position="26"/>
        <end position="68"/>
    </location>
</feature>
<feature type="region of interest" description="Disordered" evidence="5">
    <location>
        <begin position="845"/>
        <end position="868"/>
    </location>
</feature>
<evidence type="ECO:0000256" key="1">
    <source>
        <dbReference type="ARBA" id="ARBA00022833"/>
    </source>
</evidence>
<dbReference type="GO" id="GO:0000981">
    <property type="term" value="F:DNA-binding transcription factor activity, RNA polymerase II-specific"/>
    <property type="evidence" value="ECO:0007669"/>
    <property type="project" value="InterPro"/>
</dbReference>
<dbReference type="EMBL" id="JAHUZD010000143">
    <property type="protein sequence ID" value="KAI3402537.2"/>
    <property type="molecule type" value="Genomic_DNA"/>
</dbReference>
<keyword evidence="2" id="KW-0805">Transcription regulation</keyword>
<evidence type="ECO:0000256" key="5">
    <source>
        <dbReference type="SAM" id="MobiDB-lite"/>
    </source>
</evidence>
<dbReference type="Pfam" id="PF00172">
    <property type="entry name" value="Zn_clus"/>
    <property type="match status" value="1"/>
</dbReference>
<accession>A0AAI9ST03</accession>
<dbReference type="GO" id="GO:0008270">
    <property type="term" value="F:zinc ion binding"/>
    <property type="evidence" value="ECO:0007669"/>
    <property type="project" value="InterPro"/>
</dbReference>
<evidence type="ECO:0000256" key="2">
    <source>
        <dbReference type="ARBA" id="ARBA00023015"/>
    </source>
</evidence>
<feature type="domain" description="Zn(2)-C6 fungal-type" evidence="6">
    <location>
        <begin position="76"/>
        <end position="105"/>
    </location>
</feature>
<gene>
    <name evidence="7" type="ORF">KGF56_004629</name>
</gene>
<comment type="caution">
    <text evidence="7">The sequence shown here is derived from an EMBL/GenBank/DDBJ whole genome shotgun (WGS) entry which is preliminary data.</text>
</comment>
<feature type="compositionally biased region" description="Basic residues" evidence="5">
    <location>
        <begin position="54"/>
        <end position="68"/>
    </location>
</feature>
<dbReference type="SUPFAM" id="SSF57701">
    <property type="entry name" value="Zn2/Cys6 DNA-binding domain"/>
    <property type="match status" value="1"/>
</dbReference>
<dbReference type="Proteomes" id="UP001202479">
    <property type="component" value="Unassembled WGS sequence"/>
</dbReference>
<name>A0AAI9ST03_9ASCO</name>
<evidence type="ECO:0000256" key="4">
    <source>
        <dbReference type="ARBA" id="ARBA00023163"/>
    </source>
</evidence>